<evidence type="ECO:0000256" key="1">
    <source>
        <dbReference type="HAMAP-Rule" id="MF_02216"/>
    </source>
</evidence>
<organism evidence="2 3">
    <name type="scientific">Candidatus Photodesmus katoptron Akat1</name>
    <dbReference type="NCBI Taxonomy" id="1236703"/>
    <lineage>
        <taxon>Bacteria</taxon>
        <taxon>Pseudomonadati</taxon>
        <taxon>Pseudomonadota</taxon>
        <taxon>Gammaproteobacteria</taxon>
        <taxon>Vibrionales</taxon>
        <taxon>Vibrionaceae</taxon>
        <taxon>Candidatus Photodesmus</taxon>
    </lineage>
</organism>
<keyword evidence="1" id="KW-0963">Cytoplasm</keyword>
<comment type="function">
    <text evidence="1">Required for efficient ubiquinone (coenzyme Q) biosynthesis. UbiK is probably an accessory factor of Ubi enzymes and facilitates ubiquinone biosynthesis by acting as an assembly factor, a targeting factor, or both.</text>
</comment>
<name>S3DJY3_9GAMM</name>
<dbReference type="GO" id="GO:0005829">
    <property type="term" value="C:cytosol"/>
    <property type="evidence" value="ECO:0007669"/>
    <property type="project" value="TreeGrafter"/>
</dbReference>
<comment type="subcellular location">
    <subcellularLocation>
        <location evidence="1">Cytoplasm</location>
    </subcellularLocation>
</comment>
<evidence type="ECO:0000313" key="3">
    <source>
        <dbReference type="Proteomes" id="UP000053688"/>
    </source>
</evidence>
<evidence type="ECO:0000313" key="2">
    <source>
        <dbReference type="EMBL" id="EPE38025.1"/>
    </source>
</evidence>
<comment type="similarity">
    <text evidence="1">Belongs to the UbiK family.</text>
</comment>
<sequence>MSETNMFNQIKIEKIVKQIHDVMPTSLKELTTDLDQKIYQIIQSKLNKLSVVSREEFDIQSQALFCARKKLTEMEKKLLELESKLSKKTN</sequence>
<accession>S3DJY3</accession>
<keyword evidence="3" id="KW-1185">Reference proteome</keyword>
<proteinExistence type="inferred from homology"/>
<dbReference type="Proteomes" id="UP000053688">
    <property type="component" value="Unassembled WGS sequence"/>
</dbReference>
<dbReference type="PANTHER" id="PTHR38040:SF1">
    <property type="entry name" value="UBIQUINONE BIOSYNTHESIS ACCESSORY FACTOR UBIK"/>
    <property type="match status" value="1"/>
</dbReference>
<dbReference type="HAMAP" id="MF_02216">
    <property type="entry name" value="UbiK"/>
    <property type="match status" value="1"/>
</dbReference>
<dbReference type="Pfam" id="PF04380">
    <property type="entry name" value="BMFP"/>
    <property type="match status" value="1"/>
</dbReference>
<comment type="pathway">
    <text evidence="1">Cofactor biosynthesis; ubiquinone biosynthesis.</text>
</comment>
<dbReference type="GO" id="GO:0006744">
    <property type="term" value="P:ubiquinone biosynthetic process"/>
    <property type="evidence" value="ECO:0007669"/>
    <property type="project" value="UniProtKB-UniRule"/>
</dbReference>
<dbReference type="EMBL" id="AMSD01000001">
    <property type="protein sequence ID" value="EPE38025.1"/>
    <property type="molecule type" value="Genomic_DNA"/>
</dbReference>
<reference evidence="2 3" key="1">
    <citation type="journal article" date="2014" name="Environ. Microbiol.">
        <title>Genomic signatures of obligate host dependence in the luminous bacterial symbiont of a vertebrate.</title>
        <authorList>
            <person name="Hendry T.A."/>
            <person name="de Wet J.R."/>
            <person name="Dunlap P.V."/>
        </authorList>
    </citation>
    <scope>NUCLEOTIDE SEQUENCE [LARGE SCALE GENOMIC DNA]</scope>
    <source>
        <strain evidence="2 3">Akat1</strain>
    </source>
</reference>
<dbReference type="STRING" id="28176.CF66_1036"/>
<dbReference type="AlphaFoldDB" id="S3DJY3"/>
<comment type="caution">
    <text evidence="2">The sequence shown here is derived from an EMBL/GenBank/DDBJ whole genome shotgun (WGS) entry which is preliminary data.</text>
</comment>
<dbReference type="PANTHER" id="PTHR38040">
    <property type="entry name" value="UBIQUINONE BIOSYNTHESIS ACCESSORY FACTOR UBIK"/>
    <property type="match status" value="1"/>
</dbReference>
<dbReference type="InterPro" id="IPR007475">
    <property type="entry name" value="UbiK"/>
</dbReference>
<keyword evidence="1" id="KW-0831">Ubiquinone biosynthesis</keyword>
<dbReference type="UniPathway" id="UPA00232"/>
<gene>
    <name evidence="1" type="primary">ubiK</name>
    <name evidence="2" type="ORF">O1U_0488</name>
</gene>
<protein>
    <recommendedName>
        <fullName evidence="1">Ubiquinone biosynthesis accessory factor UbiK</fullName>
    </recommendedName>
</protein>
<dbReference type="eggNOG" id="COG2960">
    <property type="taxonomic scope" value="Bacteria"/>
</dbReference>